<dbReference type="AlphaFoldDB" id="A0A5N5LYU6"/>
<proteinExistence type="predicted"/>
<evidence type="ECO:0000313" key="1">
    <source>
        <dbReference type="EMBL" id="KAB5547808.1"/>
    </source>
</evidence>
<sequence length="115" mass="12668">MEPDLLALVVGMSGSTHCRCLVSRAGATVSLWMTKATMHCQLERLFQGQDRPPPSPSSLDKIGCLPLHVLEGRSDECKQTVEISRDRIKVQGRISDEEEEVVASKTDQGVDLTNF</sequence>
<reference evidence="2" key="1">
    <citation type="journal article" date="2019" name="Gigascience">
        <title>De novo genome assembly of the endangered Acer yangbiense, a plant species with extremely small populations endemic to Yunnan Province, China.</title>
        <authorList>
            <person name="Yang J."/>
            <person name="Wariss H.M."/>
            <person name="Tao L."/>
            <person name="Zhang R."/>
            <person name="Yun Q."/>
            <person name="Hollingsworth P."/>
            <person name="Dao Z."/>
            <person name="Luo G."/>
            <person name="Guo H."/>
            <person name="Ma Y."/>
            <person name="Sun W."/>
        </authorList>
    </citation>
    <scope>NUCLEOTIDE SEQUENCE [LARGE SCALE GENOMIC DNA]</scope>
    <source>
        <strain evidence="2">cv. br00</strain>
    </source>
</reference>
<accession>A0A5N5LYU6</accession>
<dbReference type="EMBL" id="VDCV01000007">
    <property type="protein sequence ID" value="KAB5547808.1"/>
    <property type="molecule type" value="Genomic_DNA"/>
</dbReference>
<name>A0A5N5LYU6_9ROSI</name>
<comment type="caution">
    <text evidence="1">The sequence shown here is derived from an EMBL/GenBank/DDBJ whole genome shotgun (WGS) entry which is preliminary data.</text>
</comment>
<keyword evidence="2" id="KW-1185">Reference proteome</keyword>
<organism evidence="1 2">
    <name type="scientific">Salix brachista</name>
    <dbReference type="NCBI Taxonomy" id="2182728"/>
    <lineage>
        <taxon>Eukaryota</taxon>
        <taxon>Viridiplantae</taxon>
        <taxon>Streptophyta</taxon>
        <taxon>Embryophyta</taxon>
        <taxon>Tracheophyta</taxon>
        <taxon>Spermatophyta</taxon>
        <taxon>Magnoliopsida</taxon>
        <taxon>eudicotyledons</taxon>
        <taxon>Gunneridae</taxon>
        <taxon>Pentapetalae</taxon>
        <taxon>rosids</taxon>
        <taxon>fabids</taxon>
        <taxon>Malpighiales</taxon>
        <taxon>Salicaceae</taxon>
        <taxon>Saliceae</taxon>
        <taxon>Salix</taxon>
    </lineage>
</organism>
<gene>
    <name evidence="1" type="ORF">DKX38_011214</name>
</gene>
<evidence type="ECO:0000313" key="2">
    <source>
        <dbReference type="Proteomes" id="UP000326939"/>
    </source>
</evidence>
<dbReference type="Proteomes" id="UP000326939">
    <property type="component" value="Chromosome 7"/>
</dbReference>
<protein>
    <submittedName>
        <fullName evidence="1">Uncharacterized protein</fullName>
    </submittedName>
</protein>